<gene>
    <name evidence="1" type="ORF">BOW52_09270</name>
</gene>
<proteinExistence type="predicted"/>
<reference evidence="1 2" key="1">
    <citation type="submission" date="2016-11" db="EMBL/GenBank/DDBJ databases">
        <title>Mixed transmission modes and dynamic genome evolution in an obligate animal-bacterial symbiosis.</title>
        <authorList>
            <person name="Russell S.L."/>
            <person name="Corbett-Detig R.B."/>
            <person name="Cavanaugh C.M."/>
        </authorList>
    </citation>
    <scope>NUCLEOTIDE SEQUENCE [LARGE SCALE GENOMIC DNA]</scope>
    <source>
        <strain evidence="1">Sp-SM6</strain>
    </source>
</reference>
<protein>
    <submittedName>
        <fullName evidence="1">Uncharacterized protein</fullName>
    </submittedName>
</protein>
<organism evidence="1 2">
    <name type="scientific">Solemya elarraichensis gill symbiont</name>
    <dbReference type="NCBI Taxonomy" id="1918949"/>
    <lineage>
        <taxon>Bacteria</taxon>
        <taxon>Pseudomonadati</taxon>
        <taxon>Pseudomonadota</taxon>
        <taxon>Gammaproteobacteria</taxon>
        <taxon>sulfur-oxidizing symbionts</taxon>
    </lineage>
</organism>
<dbReference type="InterPro" id="IPR009044">
    <property type="entry name" value="ssDNA-bd_transcriptional_reg"/>
</dbReference>
<dbReference type="SUPFAM" id="SSF54447">
    <property type="entry name" value="ssDNA-binding transcriptional regulator domain"/>
    <property type="match status" value="1"/>
</dbReference>
<name>A0A1T2KZ43_9GAMM</name>
<evidence type="ECO:0000313" key="1">
    <source>
        <dbReference type="EMBL" id="OOZ38115.1"/>
    </source>
</evidence>
<dbReference type="Gene3D" id="2.30.31.10">
    <property type="entry name" value="Transcriptional Coactivator Pc4, Chain A"/>
    <property type="match status" value="1"/>
</dbReference>
<sequence>MAPTKDLIFDVDSDEFSDHLPEDHIIQTSDVDKSTKLILKFDKVLGDVYVRISKTTEKGERELTLNAYELDRLMTFKSYILTLSQRYSGNDLPVNFTFRLSPALKVKLNFSGFGSLDIRRYFTDGEGNECPTRKGVRFHRNVFSVLFESLSTVHKIQREITEKSNIVFRNSWMALMVREMRELDQSARVHEYCEACEIDDPSQDHHDCFEKIDWSEVVELYHKVAEGVIKRLHITTLAKKVANALNISFVENEDPIRLNHDDIAFMKDEKNFTSDELFATCAKLCNREE</sequence>
<comment type="caution">
    <text evidence="1">The sequence shown here is derived from an EMBL/GenBank/DDBJ whole genome shotgun (WGS) entry which is preliminary data.</text>
</comment>
<dbReference type="EMBL" id="MPRK01000218">
    <property type="protein sequence ID" value="OOZ38115.1"/>
    <property type="molecule type" value="Genomic_DNA"/>
</dbReference>
<keyword evidence="2" id="KW-1185">Reference proteome</keyword>
<dbReference type="Proteomes" id="UP000190198">
    <property type="component" value="Unassembled WGS sequence"/>
</dbReference>
<dbReference type="RefSeq" id="WP_167367304.1">
    <property type="nucleotide sequence ID" value="NZ_MPRK01000218.1"/>
</dbReference>
<dbReference type="AlphaFoldDB" id="A0A1T2KZ43"/>
<dbReference type="GO" id="GO:0003677">
    <property type="term" value="F:DNA binding"/>
    <property type="evidence" value="ECO:0007669"/>
    <property type="project" value="InterPro"/>
</dbReference>
<accession>A0A1T2KZ43</accession>
<dbReference type="GO" id="GO:0006355">
    <property type="term" value="P:regulation of DNA-templated transcription"/>
    <property type="evidence" value="ECO:0007669"/>
    <property type="project" value="InterPro"/>
</dbReference>
<evidence type="ECO:0000313" key="2">
    <source>
        <dbReference type="Proteomes" id="UP000190198"/>
    </source>
</evidence>